<dbReference type="InterPro" id="IPR036396">
    <property type="entry name" value="Cyt_P450_sf"/>
</dbReference>
<evidence type="ECO:0000313" key="10">
    <source>
        <dbReference type="EMBL" id="KAF4335359.1"/>
    </source>
</evidence>
<dbReference type="PROSITE" id="PS00086">
    <property type="entry name" value="CYTOCHROME_P450"/>
    <property type="match status" value="1"/>
</dbReference>
<evidence type="ECO:0000256" key="9">
    <source>
        <dbReference type="RuleBase" id="RU000461"/>
    </source>
</evidence>
<keyword evidence="6 8" id="KW-0408">Iron</keyword>
<evidence type="ECO:0000256" key="5">
    <source>
        <dbReference type="ARBA" id="ARBA00023002"/>
    </source>
</evidence>
<dbReference type="PANTHER" id="PTHR24305:SF96">
    <property type="entry name" value="CYTOCHROME P450 MONOOXYGENASE STCB-RELATED"/>
    <property type="match status" value="1"/>
</dbReference>
<evidence type="ECO:0000256" key="2">
    <source>
        <dbReference type="ARBA" id="ARBA00010617"/>
    </source>
</evidence>
<dbReference type="EMBL" id="PVQB02000566">
    <property type="protein sequence ID" value="KAF4335359.1"/>
    <property type="molecule type" value="Genomic_DNA"/>
</dbReference>
<comment type="caution">
    <text evidence="10">The sequence shown here is derived from an EMBL/GenBank/DDBJ whole genome shotgun (WGS) entry which is preliminary data.</text>
</comment>
<dbReference type="GO" id="GO:0020037">
    <property type="term" value="F:heme binding"/>
    <property type="evidence" value="ECO:0007669"/>
    <property type="project" value="InterPro"/>
</dbReference>
<dbReference type="InterPro" id="IPR050121">
    <property type="entry name" value="Cytochrome_P450_monoxygenase"/>
</dbReference>
<evidence type="ECO:0000256" key="1">
    <source>
        <dbReference type="ARBA" id="ARBA00001971"/>
    </source>
</evidence>
<sequence length="493" mass="54834">MSRILVGNAFSMEPIVLLLVLSGTYLLYSVINAAVWNPISRLPGTKLSCWTDIVLKYHWLRGTRAHYVHSLHQRYGPIVRVGPNEVDISDMTAVKEIHRVKNGYLKAPFYQNLVPGTTNLFNALDVEFHRRHRRLLSSPLSESSLKSVEPTVDSYVKKAIVSMKHETDKRGSTDVAKFWLFMATDIIVELSFGQSFGILEHGKKNQYIEDLEGLSAKGSIKSTFPTLVSLATKLPLPVFKETAAAVSRLRDYSTEAVAQYKRNLAVDPTAAKPTLFQKLFKAGEEGLSDEEIRAEAQAYIVAGSDTTANTLTYLIYSVCKDTGVRQTLVKELSNLPDDFGHADLRELPYLNMVVDETLRLYAAVPSALPRVVPTGGANLAGHFLPSNTVVSTQAWTLHRDPKVFPDPDRFDPSRWEGVSKEMHDTVMPFGGGSRVCIGKHLAKMELRLSATRFFCAFPDSTVSSMDGMSDSDMEPRSYFLLAPKGGRCLINLR</sequence>
<dbReference type="GO" id="GO:0005506">
    <property type="term" value="F:iron ion binding"/>
    <property type="evidence" value="ECO:0007669"/>
    <property type="project" value="InterPro"/>
</dbReference>
<comment type="cofactor">
    <cofactor evidence="1 8">
        <name>heme</name>
        <dbReference type="ChEBI" id="CHEBI:30413"/>
    </cofactor>
</comment>
<keyword evidence="3 8" id="KW-0349">Heme</keyword>
<protein>
    <submittedName>
        <fullName evidence="10">Benzoate 4-monooxygenase cytochrome P450</fullName>
    </submittedName>
</protein>
<dbReference type="SUPFAM" id="SSF48264">
    <property type="entry name" value="Cytochrome P450"/>
    <property type="match status" value="1"/>
</dbReference>
<gene>
    <name evidence="10" type="ORF">FBEOM_10768</name>
</gene>
<reference evidence="10" key="1">
    <citation type="journal article" date="2017" name="Mycologia">
        <title>Fusarium algeriense, sp. nov., a novel toxigenic crown rot pathogen of durum wheat from Algeria is nested in the Fusarium burgessii species complex.</title>
        <authorList>
            <person name="Laraba I."/>
            <person name="Keddad A."/>
            <person name="Boureghda H."/>
            <person name="Abdallah N."/>
            <person name="Vaughan M.M."/>
            <person name="Proctor R.H."/>
            <person name="Busman M."/>
            <person name="O'Donnell K."/>
        </authorList>
    </citation>
    <scope>NUCLEOTIDE SEQUENCE</scope>
    <source>
        <strain evidence="10">NRRL 25174</strain>
    </source>
</reference>
<keyword evidence="11" id="KW-1185">Reference proteome</keyword>
<dbReference type="InterPro" id="IPR017972">
    <property type="entry name" value="Cyt_P450_CS"/>
</dbReference>
<evidence type="ECO:0000256" key="7">
    <source>
        <dbReference type="ARBA" id="ARBA00023033"/>
    </source>
</evidence>
<evidence type="ECO:0000313" key="11">
    <source>
        <dbReference type="Proteomes" id="UP000730481"/>
    </source>
</evidence>
<accession>A0A9P5ABP0</accession>
<dbReference type="Pfam" id="PF00067">
    <property type="entry name" value="p450"/>
    <property type="match status" value="1"/>
</dbReference>
<name>A0A9P5ABP0_9HYPO</name>
<evidence type="ECO:0000256" key="6">
    <source>
        <dbReference type="ARBA" id="ARBA00023004"/>
    </source>
</evidence>
<proteinExistence type="inferred from homology"/>
<dbReference type="PRINTS" id="PR00385">
    <property type="entry name" value="P450"/>
</dbReference>
<evidence type="ECO:0000256" key="4">
    <source>
        <dbReference type="ARBA" id="ARBA00022723"/>
    </source>
</evidence>
<evidence type="ECO:0000256" key="3">
    <source>
        <dbReference type="ARBA" id="ARBA00022617"/>
    </source>
</evidence>
<comment type="similarity">
    <text evidence="2 9">Belongs to the cytochrome P450 family.</text>
</comment>
<dbReference type="PANTHER" id="PTHR24305">
    <property type="entry name" value="CYTOCHROME P450"/>
    <property type="match status" value="1"/>
</dbReference>
<feature type="binding site" description="axial binding residue" evidence="8">
    <location>
        <position position="436"/>
    </location>
    <ligand>
        <name>heme</name>
        <dbReference type="ChEBI" id="CHEBI:30413"/>
    </ligand>
    <ligandPart>
        <name>Fe</name>
        <dbReference type="ChEBI" id="CHEBI:18248"/>
    </ligandPart>
</feature>
<keyword evidence="4 8" id="KW-0479">Metal-binding</keyword>
<organism evidence="10 11">
    <name type="scientific">Fusarium beomiforme</name>
    <dbReference type="NCBI Taxonomy" id="44412"/>
    <lineage>
        <taxon>Eukaryota</taxon>
        <taxon>Fungi</taxon>
        <taxon>Dikarya</taxon>
        <taxon>Ascomycota</taxon>
        <taxon>Pezizomycotina</taxon>
        <taxon>Sordariomycetes</taxon>
        <taxon>Hypocreomycetidae</taxon>
        <taxon>Hypocreales</taxon>
        <taxon>Nectriaceae</taxon>
        <taxon>Fusarium</taxon>
        <taxon>Fusarium burgessii species complex</taxon>
    </lineage>
</organism>
<keyword evidence="5 9" id="KW-0560">Oxidoreductase</keyword>
<evidence type="ECO:0000256" key="8">
    <source>
        <dbReference type="PIRSR" id="PIRSR602403-1"/>
    </source>
</evidence>
<dbReference type="InterPro" id="IPR002403">
    <property type="entry name" value="Cyt_P450_E_grp-IV"/>
</dbReference>
<dbReference type="Proteomes" id="UP000730481">
    <property type="component" value="Unassembled WGS sequence"/>
</dbReference>
<dbReference type="GO" id="GO:0016705">
    <property type="term" value="F:oxidoreductase activity, acting on paired donors, with incorporation or reduction of molecular oxygen"/>
    <property type="evidence" value="ECO:0007669"/>
    <property type="project" value="InterPro"/>
</dbReference>
<dbReference type="OrthoDB" id="1470350at2759"/>
<dbReference type="GO" id="GO:0004497">
    <property type="term" value="F:monooxygenase activity"/>
    <property type="evidence" value="ECO:0007669"/>
    <property type="project" value="UniProtKB-KW"/>
</dbReference>
<dbReference type="InterPro" id="IPR001128">
    <property type="entry name" value="Cyt_P450"/>
</dbReference>
<dbReference type="AlphaFoldDB" id="A0A9P5ABP0"/>
<keyword evidence="7 9" id="KW-0503">Monooxygenase</keyword>
<reference evidence="10" key="2">
    <citation type="submission" date="2020-02" db="EMBL/GenBank/DDBJ databases">
        <title>Identification and distribution of gene clusters putatively required for synthesis of sphingolipid metabolism inhibitors in phylogenetically diverse species of the filamentous fungus Fusarium.</title>
        <authorList>
            <person name="Kim H.-S."/>
            <person name="Busman M."/>
            <person name="Brown D.W."/>
            <person name="Divon H."/>
            <person name="Uhlig S."/>
            <person name="Proctor R.H."/>
        </authorList>
    </citation>
    <scope>NUCLEOTIDE SEQUENCE</scope>
    <source>
        <strain evidence="10">NRRL 25174</strain>
    </source>
</reference>
<dbReference type="CDD" id="cd11059">
    <property type="entry name" value="CYP_fungal"/>
    <property type="match status" value="1"/>
</dbReference>
<dbReference type="Gene3D" id="1.10.630.10">
    <property type="entry name" value="Cytochrome P450"/>
    <property type="match status" value="1"/>
</dbReference>
<dbReference type="PRINTS" id="PR00465">
    <property type="entry name" value="EP450IV"/>
</dbReference>